<gene>
    <name evidence="2" type="ORF">Tci_895740</name>
</gene>
<reference evidence="2" key="1">
    <citation type="journal article" date="2019" name="Sci. Rep.">
        <title>Draft genome of Tanacetum cinerariifolium, the natural source of mosquito coil.</title>
        <authorList>
            <person name="Yamashiro T."/>
            <person name="Shiraishi A."/>
            <person name="Satake H."/>
            <person name="Nakayama K."/>
        </authorList>
    </citation>
    <scope>NUCLEOTIDE SEQUENCE</scope>
</reference>
<accession>A0A699UQG5</accession>
<dbReference type="GO" id="GO:0003964">
    <property type="term" value="F:RNA-directed DNA polymerase activity"/>
    <property type="evidence" value="ECO:0007669"/>
    <property type="project" value="UniProtKB-KW"/>
</dbReference>
<dbReference type="Pfam" id="PF03732">
    <property type="entry name" value="Retrotrans_gag"/>
    <property type="match status" value="1"/>
</dbReference>
<name>A0A699UQG5_TANCI</name>
<sequence length="72" mass="8484">MESVFQISNYTVACQVKFASYTLQGSALTWWNSHIRAVRQDVSYAMPWATLKRMIIDKYFPRGEIQKLESEY</sequence>
<keyword evidence="2" id="KW-0695">RNA-directed DNA polymerase</keyword>
<feature type="domain" description="Retrotransposon gag" evidence="1">
    <location>
        <begin position="17"/>
        <end position="71"/>
    </location>
</feature>
<proteinExistence type="predicted"/>
<comment type="caution">
    <text evidence="2">The sequence shown here is derived from an EMBL/GenBank/DDBJ whole genome shotgun (WGS) entry which is preliminary data.</text>
</comment>
<keyword evidence="2" id="KW-0808">Transferase</keyword>
<dbReference type="EMBL" id="BKCJ011347360">
    <property type="protein sequence ID" value="GFD23771.1"/>
    <property type="molecule type" value="Genomic_DNA"/>
</dbReference>
<evidence type="ECO:0000313" key="2">
    <source>
        <dbReference type="EMBL" id="GFD23771.1"/>
    </source>
</evidence>
<dbReference type="InterPro" id="IPR005162">
    <property type="entry name" value="Retrotrans_gag_dom"/>
</dbReference>
<keyword evidence="2" id="KW-0548">Nucleotidyltransferase</keyword>
<protein>
    <submittedName>
        <fullName evidence="2">Reverse transcriptase domain-containing protein</fullName>
    </submittedName>
</protein>
<evidence type="ECO:0000259" key="1">
    <source>
        <dbReference type="Pfam" id="PF03732"/>
    </source>
</evidence>
<organism evidence="2">
    <name type="scientific">Tanacetum cinerariifolium</name>
    <name type="common">Dalmatian daisy</name>
    <name type="synonym">Chrysanthemum cinerariifolium</name>
    <dbReference type="NCBI Taxonomy" id="118510"/>
    <lineage>
        <taxon>Eukaryota</taxon>
        <taxon>Viridiplantae</taxon>
        <taxon>Streptophyta</taxon>
        <taxon>Embryophyta</taxon>
        <taxon>Tracheophyta</taxon>
        <taxon>Spermatophyta</taxon>
        <taxon>Magnoliopsida</taxon>
        <taxon>eudicotyledons</taxon>
        <taxon>Gunneridae</taxon>
        <taxon>Pentapetalae</taxon>
        <taxon>asterids</taxon>
        <taxon>campanulids</taxon>
        <taxon>Asterales</taxon>
        <taxon>Asteraceae</taxon>
        <taxon>Asteroideae</taxon>
        <taxon>Anthemideae</taxon>
        <taxon>Anthemidinae</taxon>
        <taxon>Tanacetum</taxon>
    </lineage>
</organism>
<dbReference type="AlphaFoldDB" id="A0A699UQG5"/>